<evidence type="ECO:0000256" key="1">
    <source>
        <dbReference type="ARBA" id="ARBA00022490"/>
    </source>
</evidence>
<feature type="domain" description="Ribosome maturation factor RimP C-terminal" evidence="5">
    <location>
        <begin position="86"/>
        <end position="147"/>
    </location>
</feature>
<evidence type="ECO:0000259" key="4">
    <source>
        <dbReference type="Pfam" id="PF02576"/>
    </source>
</evidence>
<reference evidence="6 7" key="1">
    <citation type="submission" date="2016-11" db="EMBL/GenBank/DDBJ databases">
        <authorList>
            <person name="Jaros S."/>
            <person name="Januszkiewicz K."/>
            <person name="Wedrychowicz H."/>
        </authorList>
    </citation>
    <scope>NUCLEOTIDE SEQUENCE [LARGE SCALE GENOMIC DNA]</scope>
    <source>
        <strain evidence="6 7">DSM 10502</strain>
    </source>
</reference>
<evidence type="ECO:0000313" key="7">
    <source>
        <dbReference type="Proteomes" id="UP000184404"/>
    </source>
</evidence>
<feature type="domain" description="Ribosome maturation factor RimP N-terminal" evidence="4">
    <location>
        <begin position="13"/>
        <end position="83"/>
    </location>
</feature>
<dbReference type="InterPro" id="IPR028998">
    <property type="entry name" value="RimP_C"/>
</dbReference>
<dbReference type="SUPFAM" id="SSF75420">
    <property type="entry name" value="YhbC-like, N-terminal domain"/>
    <property type="match status" value="1"/>
</dbReference>
<comment type="function">
    <text evidence="3">Required for maturation of 30S ribosomal subunits.</text>
</comment>
<gene>
    <name evidence="3" type="primary">rimP</name>
    <name evidence="6" type="ORF">SAMN02745190_00829</name>
</gene>
<dbReference type="GO" id="GO:0000028">
    <property type="term" value="P:ribosomal small subunit assembly"/>
    <property type="evidence" value="ECO:0007669"/>
    <property type="project" value="TreeGrafter"/>
</dbReference>
<dbReference type="PANTHER" id="PTHR33867:SF1">
    <property type="entry name" value="RIBOSOME MATURATION FACTOR RIMP"/>
    <property type="match status" value="1"/>
</dbReference>
<dbReference type="InterPro" id="IPR003728">
    <property type="entry name" value="Ribosome_maturation_RimP"/>
</dbReference>
<dbReference type="CDD" id="cd01734">
    <property type="entry name" value="YlxS_C"/>
    <property type="match status" value="1"/>
</dbReference>
<dbReference type="Proteomes" id="UP000184404">
    <property type="component" value="Unassembled WGS sequence"/>
</dbReference>
<name>A0A1M4UZ57_9FIRM</name>
<dbReference type="InterPro" id="IPR036847">
    <property type="entry name" value="RimP_C_sf"/>
</dbReference>
<sequence>MAGYVEKTVEKLAEELLADTGLELVDVEYVKEKDWYLRVYIDKPEGIDIEDCQALSEKLEKELDEKNVVPDSYILEVSSPGLDRVLKKEKDFVREAGKIVDVSLYEPLDGSKQITGKLIGCEDNALKLEELEPIDMKKIAQVRLHIDI</sequence>
<dbReference type="GO" id="GO:0005829">
    <property type="term" value="C:cytosol"/>
    <property type="evidence" value="ECO:0007669"/>
    <property type="project" value="TreeGrafter"/>
</dbReference>
<dbReference type="Pfam" id="PF02576">
    <property type="entry name" value="RimP_N"/>
    <property type="match status" value="1"/>
</dbReference>
<keyword evidence="7" id="KW-1185">Reference proteome</keyword>
<dbReference type="HAMAP" id="MF_01077">
    <property type="entry name" value="RimP"/>
    <property type="match status" value="1"/>
</dbReference>
<dbReference type="FunFam" id="3.30.300.70:FF:000001">
    <property type="entry name" value="Ribosome maturation factor RimP"/>
    <property type="match status" value="1"/>
</dbReference>
<dbReference type="InterPro" id="IPR028989">
    <property type="entry name" value="RimP_N"/>
</dbReference>
<dbReference type="EMBL" id="FQUG01000003">
    <property type="protein sequence ID" value="SHE62031.1"/>
    <property type="molecule type" value="Genomic_DNA"/>
</dbReference>
<organism evidence="6 7">
    <name type="scientific">Schwartzia succinivorans DSM 10502</name>
    <dbReference type="NCBI Taxonomy" id="1123243"/>
    <lineage>
        <taxon>Bacteria</taxon>
        <taxon>Bacillati</taxon>
        <taxon>Bacillota</taxon>
        <taxon>Negativicutes</taxon>
        <taxon>Selenomonadales</taxon>
        <taxon>Selenomonadaceae</taxon>
        <taxon>Schwartzia</taxon>
    </lineage>
</organism>
<evidence type="ECO:0000313" key="6">
    <source>
        <dbReference type="EMBL" id="SHE62031.1"/>
    </source>
</evidence>
<dbReference type="Pfam" id="PF17384">
    <property type="entry name" value="DUF150_C"/>
    <property type="match status" value="1"/>
</dbReference>
<dbReference type="SUPFAM" id="SSF74942">
    <property type="entry name" value="YhbC-like, C-terminal domain"/>
    <property type="match status" value="1"/>
</dbReference>
<dbReference type="AlphaFoldDB" id="A0A1M4UZ57"/>
<dbReference type="Gene3D" id="3.30.300.70">
    <property type="entry name" value="RimP-like superfamily, N-terminal"/>
    <property type="match status" value="1"/>
</dbReference>
<dbReference type="InterPro" id="IPR035956">
    <property type="entry name" value="RimP_N_sf"/>
</dbReference>
<accession>A0A1M4UZ57</accession>
<dbReference type="Gene3D" id="2.30.30.180">
    <property type="entry name" value="Ribosome maturation factor RimP, C-terminal domain"/>
    <property type="match status" value="1"/>
</dbReference>
<dbReference type="PANTHER" id="PTHR33867">
    <property type="entry name" value="RIBOSOME MATURATION FACTOR RIMP"/>
    <property type="match status" value="1"/>
</dbReference>
<comment type="subcellular location">
    <subcellularLocation>
        <location evidence="3">Cytoplasm</location>
    </subcellularLocation>
</comment>
<keyword evidence="1 3" id="KW-0963">Cytoplasm</keyword>
<dbReference type="STRING" id="1123243.SAMN02745190_00829"/>
<keyword evidence="2 3" id="KW-0690">Ribosome biogenesis</keyword>
<comment type="similarity">
    <text evidence="3">Belongs to the RimP family.</text>
</comment>
<evidence type="ECO:0000256" key="3">
    <source>
        <dbReference type="HAMAP-Rule" id="MF_01077"/>
    </source>
</evidence>
<dbReference type="OrthoDB" id="9805006at2"/>
<evidence type="ECO:0000256" key="2">
    <source>
        <dbReference type="ARBA" id="ARBA00022517"/>
    </source>
</evidence>
<proteinExistence type="inferred from homology"/>
<dbReference type="GO" id="GO:0006412">
    <property type="term" value="P:translation"/>
    <property type="evidence" value="ECO:0007669"/>
    <property type="project" value="TreeGrafter"/>
</dbReference>
<protein>
    <recommendedName>
        <fullName evidence="3">Ribosome maturation factor RimP</fullName>
    </recommendedName>
</protein>
<dbReference type="RefSeq" id="WP_072934922.1">
    <property type="nucleotide sequence ID" value="NZ_FQUG01000003.1"/>
</dbReference>
<evidence type="ECO:0000259" key="5">
    <source>
        <dbReference type="Pfam" id="PF17384"/>
    </source>
</evidence>